<dbReference type="InterPro" id="IPR000092">
    <property type="entry name" value="Polyprenyl_synt"/>
</dbReference>
<keyword evidence="4" id="KW-0479">Metal-binding</keyword>
<keyword evidence="8" id="KW-1185">Reference proteome</keyword>
<dbReference type="Gene3D" id="1.10.600.10">
    <property type="entry name" value="Farnesyl Diphosphate Synthase"/>
    <property type="match status" value="1"/>
</dbReference>
<comment type="cofactor">
    <cofactor evidence="1">
        <name>Mg(2+)</name>
        <dbReference type="ChEBI" id="CHEBI:18420"/>
    </cofactor>
</comment>
<dbReference type="SFLD" id="SFLDS00005">
    <property type="entry name" value="Isoprenoid_Synthase_Type_I"/>
    <property type="match status" value="1"/>
</dbReference>
<evidence type="ECO:0000256" key="1">
    <source>
        <dbReference type="ARBA" id="ARBA00001946"/>
    </source>
</evidence>
<keyword evidence="3 6" id="KW-0808">Transferase</keyword>
<dbReference type="PANTHER" id="PTHR12001">
    <property type="entry name" value="GERANYLGERANYL PYROPHOSPHATE SYNTHASE"/>
    <property type="match status" value="1"/>
</dbReference>
<dbReference type="GO" id="GO:0046872">
    <property type="term" value="F:metal ion binding"/>
    <property type="evidence" value="ECO:0007669"/>
    <property type="project" value="UniProtKB-KW"/>
</dbReference>
<name>A0A2V3DNC1_9MICC</name>
<evidence type="ECO:0000256" key="2">
    <source>
        <dbReference type="ARBA" id="ARBA00006706"/>
    </source>
</evidence>
<protein>
    <submittedName>
        <fullName evidence="7">Farnesyltranstransferase</fullName>
    </submittedName>
</protein>
<dbReference type="InterPro" id="IPR033749">
    <property type="entry name" value="Polyprenyl_synt_CS"/>
</dbReference>
<dbReference type="PROSITE" id="PS00444">
    <property type="entry name" value="POLYPRENYL_SYNTHASE_2"/>
    <property type="match status" value="1"/>
</dbReference>
<reference evidence="7 8" key="1">
    <citation type="submission" date="2018-05" db="EMBL/GenBank/DDBJ databases">
        <title>Genetic diversity of glacier-inhabiting Cryobacterium bacteria in China and description of Cryobacterium mengkeensis sp. nov. and Arthrobacter glacialis sp. nov.</title>
        <authorList>
            <person name="Liu Q."/>
            <person name="Xin Y.-H."/>
        </authorList>
    </citation>
    <scope>NUCLEOTIDE SEQUENCE [LARGE SCALE GENOMIC DNA]</scope>
    <source>
        <strain evidence="7 8">GP3</strain>
    </source>
</reference>
<dbReference type="EMBL" id="QHLZ01000011">
    <property type="protein sequence ID" value="PXA64440.1"/>
    <property type="molecule type" value="Genomic_DNA"/>
</dbReference>
<dbReference type="Pfam" id="PF00348">
    <property type="entry name" value="polyprenyl_synt"/>
    <property type="match status" value="1"/>
</dbReference>
<keyword evidence="5" id="KW-0460">Magnesium</keyword>
<proteinExistence type="inferred from homology"/>
<dbReference type="PROSITE" id="PS00723">
    <property type="entry name" value="POLYPRENYL_SYNTHASE_1"/>
    <property type="match status" value="1"/>
</dbReference>
<comment type="similarity">
    <text evidence="2 6">Belongs to the FPP/GGPP synthase family.</text>
</comment>
<evidence type="ECO:0000256" key="4">
    <source>
        <dbReference type="ARBA" id="ARBA00022723"/>
    </source>
</evidence>
<comment type="caution">
    <text evidence="7">The sequence shown here is derived from an EMBL/GenBank/DDBJ whole genome shotgun (WGS) entry which is preliminary data.</text>
</comment>
<gene>
    <name evidence="7" type="ORF">CVS29_14945</name>
</gene>
<evidence type="ECO:0000313" key="8">
    <source>
        <dbReference type="Proteomes" id="UP000246303"/>
    </source>
</evidence>
<dbReference type="GO" id="GO:0008299">
    <property type="term" value="P:isoprenoid biosynthetic process"/>
    <property type="evidence" value="ECO:0007669"/>
    <property type="project" value="InterPro"/>
</dbReference>
<accession>A0A2V3DNC1</accession>
<dbReference type="SUPFAM" id="SSF48576">
    <property type="entry name" value="Terpenoid synthases"/>
    <property type="match status" value="1"/>
</dbReference>
<evidence type="ECO:0000256" key="5">
    <source>
        <dbReference type="ARBA" id="ARBA00022842"/>
    </source>
</evidence>
<dbReference type="InterPro" id="IPR008949">
    <property type="entry name" value="Isoprenoid_synthase_dom_sf"/>
</dbReference>
<dbReference type="Proteomes" id="UP000246303">
    <property type="component" value="Unassembled WGS sequence"/>
</dbReference>
<sequence length="375" mass="39965">MSLSTWTTTTTPQPAGFSTEQEAAFDASVRGELSQIVQNYTTDAAQYSPATEVLWSRIGGSLHGGKLTRPRLVKLGHDAFAREGSAALRGSRPSNDRIVSMGCAFELLHTSLLLHDDVIDRDFTRRGRPTLSALYRDDALHTGESLIDAEHAGHSAAIIAGDLLLSASISLALRAGGSHPHAAALESSFQRAIHHAGAGELEDLLYSLGRTPAKVRDVLLMEELKTASYSFKFPLHTGALLAGASMEAAEALASIGGQLGVAYQLIDDVLGTFGDPARTGKSIDSDLREGKSTILTALVAQQPEFGASLSMLRAHTDSVESLRSVLEAADVEAQARALAQDLCEKAIVSAQQMRLPEHVSEQFQDFALLILNRGA</sequence>
<evidence type="ECO:0000313" key="7">
    <source>
        <dbReference type="EMBL" id="PXA64440.1"/>
    </source>
</evidence>
<dbReference type="PANTHER" id="PTHR12001:SF85">
    <property type="entry name" value="SHORT CHAIN ISOPRENYL DIPHOSPHATE SYNTHASE"/>
    <property type="match status" value="1"/>
</dbReference>
<dbReference type="AlphaFoldDB" id="A0A2V3DNC1"/>
<dbReference type="GO" id="GO:0004659">
    <property type="term" value="F:prenyltransferase activity"/>
    <property type="evidence" value="ECO:0007669"/>
    <property type="project" value="InterPro"/>
</dbReference>
<dbReference type="RefSeq" id="WP_110107138.1">
    <property type="nucleotide sequence ID" value="NZ_JACBZZ010000001.1"/>
</dbReference>
<organism evidence="7 8">
    <name type="scientific">Arthrobacter psychrochitiniphilus</name>
    <dbReference type="NCBI Taxonomy" id="291045"/>
    <lineage>
        <taxon>Bacteria</taxon>
        <taxon>Bacillati</taxon>
        <taxon>Actinomycetota</taxon>
        <taxon>Actinomycetes</taxon>
        <taxon>Micrococcales</taxon>
        <taxon>Micrococcaceae</taxon>
        <taxon>Arthrobacter</taxon>
    </lineage>
</organism>
<evidence type="ECO:0000256" key="3">
    <source>
        <dbReference type="ARBA" id="ARBA00022679"/>
    </source>
</evidence>
<dbReference type="OrthoDB" id="4497239at2"/>
<evidence type="ECO:0000256" key="6">
    <source>
        <dbReference type="RuleBase" id="RU004466"/>
    </source>
</evidence>